<dbReference type="AlphaFoldDB" id="A0A8J2PE07"/>
<evidence type="ECO:0000313" key="1">
    <source>
        <dbReference type="EMBL" id="CAG7818218.1"/>
    </source>
</evidence>
<sequence length="59" mass="6656">CAKKSTESKSTIHYPEKETMSKDATCLHMLIGLTGRKRFLHARLQYFGREGSGSLCTYS</sequence>
<organism evidence="1 2">
    <name type="scientific">Allacma fusca</name>
    <dbReference type="NCBI Taxonomy" id="39272"/>
    <lineage>
        <taxon>Eukaryota</taxon>
        <taxon>Metazoa</taxon>
        <taxon>Ecdysozoa</taxon>
        <taxon>Arthropoda</taxon>
        <taxon>Hexapoda</taxon>
        <taxon>Collembola</taxon>
        <taxon>Symphypleona</taxon>
        <taxon>Sminthuridae</taxon>
        <taxon>Allacma</taxon>
    </lineage>
</organism>
<proteinExistence type="predicted"/>
<evidence type="ECO:0000313" key="2">
    <source>
        <dbReference type="Proteomes" id="UP000708208"/>
    </source>
</evidence>
<comment type="caution">
    <text evidence="1">The sequence shown here is derived from an EMBL/GenBank/DDBJ whole genome shotgun (WGS) entry which is preliminary data.</text>
</comment>
<name>A0A8J2PE07_9HEXA</name>
<protein>
    <submittedName>
        <fullName evidence="1">Uncharacterized protein</fullName>
    </submittedName>
</protein>
<feature type="non-terminal residue" evidence="1">
    <location>
        <position position="1"/>
    </location>
</feature>
<dbReference type="EMBL" id="CAJVCH010414562">
    <property type="protein sequence ID" value="CAG7818218.1"/>
    <property type="molecule type" value="Genomic_DNA"/>
</dbReference>
<gene>
    <name evidence="1" type="ORF">AFUS01_LOCUS28732</name>
</gene>
<keyword evidence="2" id="KW-1185">Reference proteome</keyword>
<reference evidence="1" key="1">
    <citation type="submission" date="2021-06" db="EMBL/GenBank/DDBJ databases">
        <authorList>
            <person name="Hodson N. C."/>
            <person name="Mongue J. A."/>
            <person name="Jaron S. K."/>
        </authorList>
    </citation>
    <scope>NUCLEOTIDE SEQUENCE</scope>
</reference>
<accession>A0A8J2PE07</accession>
<dbReference type="Proteomes" id="UP000708208">
    <property type="component" value="Unassembled WGS sequence"/>
</dbReference>